<comment type="caution">
    <text evidence="1">The sequence shown here is derived from an EMBL/GenBank/DDBJ whole genome shotgun (WGS) entry which is preliminary data.</text>
</comment>
<reference evidence="1 2" key="1">
    <citation type="journal article" date="2021" name="Elife">
        <title>Chloroplast acquisition without the gene transfer in kleptoplastic sea slugs, Plakobranchus ocellatus.</title>
        <authorList>
            <person name="Maeda T."/>
            <person name="Takahashi S."/>
            <person name="Yoshida T."/>
            <person name="Shimamura S."/>
            <person name="Takaki Y."/>
            <person name="Nagai Y."/>
            <person name="Toyoda A."/>
            <person name="Suzuki Y."/>
            <person name="Arimoto A."/>
            <person name="Ishii H."/>
            <person name="Satoh N."/>
            <person name="Nishiyama T."/>
            <person name="Hasebe M."/>
            <person name="Maruyama T."/>
            <person name="Minagawa J."/>
            <person name="Obokata J."/>
            <person name="Shigenobu S."/>
        </authorList>
    </citation>
    <scope>NUCLEOTIDE SEQUENCE [LARGE SCALE GENOMIC DNA]</scope>
</reference>
<evidence type="ECO:0000313" key="2">
    <source>
        <dbReference type="Proteomes" id="UP000735302"/>
    </source>
</evidence>
<proteinExistence type="predicted"/>
<dbReference type="Proteomes" id="UP000735302">
    <property type="component" value="Unassembled WGS sequence"/>
</dbReference>
<sequence length="109" mass="11819">MQERRDGSGQQQWKEELQTKSLYIRGKPGSAYTVALKTSDSIPSEQAHDEGEIQSKAVVFGLVEASMLTEANKNGCADGLECANFKISSSEVLTLRSPINDGLDISVDL</sequence>
<keyword evidence="2" id="KW-1185">Reference proteome</keyword>
<organism evidence="1 2">
    <name type="scientific">Plakobranchus ocellatus</name>
    <dbReference type="NCBI Taxonomy" id="259542"/>
    <lineage>
        <taxon>Eukaryota</taxon>
        <taxon>Metazoa</taxon>
        <taxon>Spiralia</taxon>
        <taxon>Lophotrochozoa</taxon>
        <taxon>Mollusca</taxon>
        <taxon>Gastropoda</taxon>
        <taxon>Heterobranchia</taxon>
        <taxon>Euthyneura</taxon>
        <taxon>Panpulmonata</taxon>
        <taxon>Sacoglossa</taxon>
        <taxon>Placobranchoidea</taxon>
        <taxon>Plakobranchidae</taxon>
        <taxon>Plakobranchus</taxon>
    </lineage>
</organism>
<dbReference type="EMBL" id="BLXT01004508">
    <property type="protein sequence ID" value="GFO13789.1"/>
    <property type="molecule type" value="Genomic_DNA"/>
</dbReference>
<protein>
    <submittedName>
        <fullName evidence="1">Uncharacterized protein</fullName>
    </submittedName>
</protein>
<name>A0AAV4B1A1_9GAST</name>
<dbReference type="AlphaFoldDB" id="A0AAV4B1A1"/>
<accession>A0AAV4B1A1</accession>
<evidence type="ECO:0000313" key="1">
    <source>
        <dbReference type="EMBL" id="GFO13789.1"/>
    </source>
</evidence>
<gene>
    <name evidence="1" type="ORF">PoB_004029400</name>
</gene>